<organism evidence="2 3">
    <name type="scientific">Penicillium atrosanguineum</name>
    <dbReference type="NCBI Taxonomy" id="1132637"/>
    <lineage>
        <taxon>Eukaryota</taxon>
        <taxon>Fungi</taxon>
        <taxon>Dikarya</taxon>
        <taxon>Ascomycota</taxon>
        <taxon>Pezizomycotina</taxon>
        <taxon>Eurotiomycetes</taxon>
        <taxon>Eurotiomycetidae</taxon>
        <taxon>Eurotiales</taxon>
        <taxon>Aspergillaceae</taxon>
        <taxon>Penicillium</taxon>
    </lineage>
</organism>
<protein>
    <submittedName>
        <fullName evidence="2">Uncharacterized protein</fullName>
    </submittedName>
</protein>
<evidence type="ECO:0000313" key="2">
    <source>
        <dbReference type="EMBL" id="KAJ5308478.1"/>
    </source>
</evidence>
<keyword evidence="3" id="KW-1185">Reference proteome</keyword>
<evidence type="ECO:0000256" key="1">
    <source>
        <dbReference type="SAM" id="MobiDB-lite"/>
    </source>
</evidence>
<feature type="region of interest" description="Disordered" evidence="1">
    <location>
        <begin position="54"/>
        <end position="140"/>
    </location>
</feature>
<sequence length="140" mass="15634">MPIRWTADADQTLLLKILETQDLIVDFVKVAAAWPGPAESRPTPRAIKERLFKIKENARDTTGLAQPSPSPRKGRKPATKSTTPKKAGVKRKRVSTPSPIFTEDEGKYIAEDTLEYESLDQRVKPTETSRDVEEDSDGEV</sequence>
<accession>A0A9W9GZM1</accession>
<comment type="caution">
    <text evidence="2">The sequence shown here is derived from an EMBL/GenBank/DDBJ whole genome shotgun (WGS) entry which is preliminary data.</text>
</comment>
<dbReference type="EMBL" id="JAPZBO010000008">
    <property type="protein sequence ID" value="KAJ5308478.1"/>
    <property type="molecule type" value="Genomic_DNA"/>
</dbReference>
<proteinExistence type="predicted"/>
<dbReference type="AlphaFoldDB" id="A0A9W9GZM1"/>
<feature type="compositionally biased region" description="Basic and acidic residues" evidence="1">
    <location>
        <begin position="119"/>
        <end position="131"/>
    </location>
</feature>
<evidence type="ECO:0000313" key="3">
    <source>
        <dbReference type="Proteomes" id="UP001147746"/>
    </source>
</evidence>
<gene>
    <name evidence="2" type="ORF">N7476_009134</name>
</gene>
<reference evidence="2" key="1">
    <citation type="submission" date="2022-12" db="EMBL/GenBank/DDBJ databases">
        <authorList>
            <person name="Petersen C."/>
        </authorList>
    </citation>
    <scope>NUCLEOTIDE SEQUENCE</scope>
    <source>
        <strain evidence="2">IBT 21472</strain>
    </source>
</reference>
<dbReference type="Proteomes" id="UP001147746">
    <property type="component" value="Unassembled WGS sequence"/>
</dbReference>
<dbReference type="OrthoDB" id="5420368at2759"/>
<name>A0A9W9GZM1_9EURO</name>
<reference evidence="2" key="2">
    <citation type="journal article" date="2023" name="IMA Fungus">
        <title>Comparative genomic study of the Penicillium genus elucidates a diverse pangenome and 15 lateral gene transfer events.</title>
        <authorList>
            <person name="Petersen C."/>
            <person name="Sorensen T."/>
            <person name="Nielsen M.R."/>
            <person name="Sondergaard T.E."/>
            <person name="Sorensen J.L."/>
            <person name="Fitzpatrick D.A."/>
            <person name="Frisvad J.C."/>
            <person name="Nielsen K.L."/>
        </authorList>
    </citation>
    <scope>NUCLEOTIDE SEQUENCE</scope>
    <source>
        <strain evidence="2">IBT 21472</strain>
    </source>
</reference>